<dbReference type="AlphaFoldDB" id="A0AA36M5T8"/>
<dbReference type="Proteomes" id="UP001176961">
    <property type="component" value="Unassembled WGS sequence"/>
</dbReference>
<evidence type="ECO:0000256" key="1">
    <source>
        <dbReference type="SAM" id="MobiDB-lite"/>
    </source>
</evidence>
<protein>
    <submittedName>
        <fullName evidence="2">Uncharacterized protein</fullName>
    </submittedName>
</protein>
<comment type="caution">
    <text evidence="2">The sequence shown here is derived from an EMBL/GenBank/DDBJ whole genome shotgun (WGS) entry which is preliminary data.</text>
</comment>
<name>A0AA36M5T8_CYLNA</name>
<gene>
    <name evidence="2" type="ORF">CYNAS_LOCUS10863</name>
</gene>
<accession>A0AA36M5T8</accession>
<organism evidence="2 3">
    <name type="scientific">Cylicocyclus nassatus</name>
    <name type="common">Nematode worm</name>
    <dbReference type="NCBI Taxonomy" id="53992"/>
    <lineage>
        <taxon>Eukaryota</taxon>
        <taxon>Metazoa</taxon>
        <taxon>Ecdysozoa</taxon>
        <taxon>Nematoda</taxon>
        <taxon>Chromadorea</taxon>
        <taxon>Rhabditida</taxon>
        <taxon>Rhabditina</taxon>
        <taxon>Rhabditomorpha</taxon>
        <taxon>Strongyloidea</taxon>
        <taxon>Strongylidae</taxon>
        <taxon>Cylicocyclus</taxon>
    </lineage>
</organism>
<sequence>MEDLRSRTEKCEVVRKQLDEWYNGRIRVEAELSKLAWHFEKWGQESESPTGGSPVGKSKNSGAKEGNITKWMDFVVGLLENDKILSDKLFNSITELQTNEAVLSFKIHCGIFNGEGRNSPTESRPRNNMREGSYSRENVEFLLRQEVKTPLLLNAIGTLAISVPWNLAEIVKRIKDLAGADRRSRCETAKVLHVFAASAKVQREEVRSSIMEYLEE</sequence>
<evidence type="ECO:0000313" key="3">
    <source>
        <dbReference type="Proteomes" id="UP001176961"/>
    </source>
</evidence>
<reference evidence="2" key="1">
    <citation type="submission" date="2023-07" db="EMBL/GenBank/DDBJ databases">
        <authorList>
            <consortium name="CYATHOMIX"/>
        </authorList>
    </citation>
    <scope>NUCLEOTIDE SEQUENCE</scope>
    <source>
        <strain evidence="2">N/A</strain>
    </source>
</reference>
<keyword evidence="3" id="KW-1185">Reference proteome</keyword>
<proteinExistence type="predicted"/>
<feature type="region of interest" description="Disordered" evidence="1">
    <location>
        <begin position="43"/>
        <end position="64"/>
    </location>
</feature>
<dbReference type="EMBL" id="CATQJL010000223">
    <property type="protein sequence ID" value="CAJ0598880.1"/>
    <property type="molecule type" value="Genomic_DNA"/>
</dbReference>
<evidence type="ECO:0000313" key="2">
    <source>
        <dbReference type="EMBL" id="CAJ0598880.1"/>
    </source>
</evidence>